<organism evidence="7 8">
    <name type="scientific">Sulfobacillus benefaciens</name>
    <dbReference type="NCBI Taxonomy" id="453960"/>
    <lineage>
        <taxon>Bacteria</taxon>
        <taxon>Bacillati</taxon>
        <taxon>Bacillota</taxon>
        <taxon>Clostridia</taxon>
        <taxon>Eubacteriales</taxon>
        <taxon>Clostridiales Family XVII. Incertae Sedis</taxon>
        <taxon>Sulfobacillus</taxon>
    </lineage>
</organism>
<name>A0A2T2WUR9_9FIRM</name>
<evidence type="ECO:0000256" key="1">
    <source>
        <dbReference type="ARBA" id="ARBA00004141"/>
    </source>
</evidence>
<feature type="transmembrane region" description="Helical" evidence="6">
    <location>
        <begin position="317"/>
        <end position="338"/>
    </location>
</feature>
<comment type="caution">
    <text evidence="7">The sequence shown here is derived from an EMBL/GenBank/DDBJ whole genome shotgun (WGS) entry which is preliminary data.</text>
</comment>
<accession>A0A2T2WUR9</accession>
<gene>
    <name evidence="7" type="ORF">C7B43_15360</name>
</gene>
<dbReference type="InterPro" id="IPR001248">
    <property type="entry name" value="Pur-cyt_permease"/>
</dbReference>
<dbReference type="InterPro" id="IPR012681">
    <property type="entry name" value="NCS1"/>
</dbReference>
<dbReference type="GO" id="GO:0005886">
    <property type="term" value="C:plasma membrane"/>
    <property type="evidence" value="ECO:0007669"/>
    <property type="project" value="TreeGrafter"/>
</dbReference>
<evidence type="ECO:0000256" key="4">
    <source>
        <dbReference type="ARBA" id="ARBA00022989"/>
    </source>
</evidence>
<dbReference type="PANTHER" id="PTHR30618">
    <property type="entry name" value="NCS1 FAMILY PURINE/PYRIMIDINE TRANSPORTER"/>
    <property type="match status" value="1"/>
</dbReference>
<feature type="transmembrane region" description="Helical" evidence="6">
    <location>
        <begin position="273"/>
        <end position="297"/>
    </location>
</feature>
<proteinExistence type="inferred from homology"/>
<feature type="transmembrane region" description="Helical" evidence="6">
    <location>
        <begin position="231"/>
        <end position="252"/>
    </location>
</feature>
<dbReference type="Gene3D" id="1.10.4160.10">
    <property type="entry name" value="Hydantoin permease"/>
    <property type="match status" value="1"/>
</dbReference>
<protein>
    <submittedName>
        <fullName evidence="7">Nitrate reductase</fullName>
    </submittedName>
</protein>
<comment type="subcellular location">
    <subcellularLocation>
        <location evidence="1">Membrane</location>
        <topology evidence="1">Multi-pass membrane protein</topology>
    </subcellularLocation>
</comment>
<evidence type="ECO:0000256" key="6">
    <source>
        <dbReference type="SAM" id="Phobius"/>
    </source>
</evidence>
<evidence type="ECO:0000256" key="5">
    <source>
        <dbReference type="ARBA" id="ARBA00023136"/>
    </source>
</evidence>
<dbReference type="PANTHER" id="PTHR30618:SF0">
    <property type="entry name" value="PURINE-URACIL PERMEASE NCS1"/>
    <property type="match status" value="1"/>
</dbReference>
<dbReference type="CDD" id="cd11485">
    <property type="entry name" value="SLC-NCS1sbd_YbbW-like"/>
    <property type="match status" value="1"/>
</dbReference>
<feature type="transmembrane region" description="Helical" evidence="6">
    <location>
        <begin position="359"/>
        <end position="381"/>
    </location>
</feature>
<feature type="transmembrane region" description="Helical" evidence="6">
    <location>
        <begin position="68"/>
        <end position="88"/>
    </location>
</feature>
<evidence type="ECO:0000313" key="7">
    <source>
        <dbReference type="EMBL" id="PSR25988.1"/>
    </source>
</evidence>
<keyword evidence="3 6" id="KW-0812">Transmembrane</keyword>
<feature type="transmembrane region" description="Helical" evidence="6">
    <location>
        <begin position="100"/>
        <end position="119"/>
    </location>
</feature>
<evidence type="ECO:0000313" key="8">
    <source>
        <dbReference type="Proteomes" id="UP000242699"/>
    </source>
</evidence>
<dbReference type="GO" id="GO:0015205">
    <property type="term" value="F:nucleobase transmembrane transporter activity"/>
    <property type="evidence" value="ECO:0007669"/>
    <property type="project" value="TreeGrafter"/>
</dbReference>
<dbReference type="NCBIfam" id="TIGR00800">
    <property type="entry name" value="ncs1"/>
    <property type="match status" value="1"/>
</dbReference>
<feature type="transmembrane region" description="Helical" evidence="6">
    <location>
        <begin position="427"/>
        <end position="447"/>
    </location>
</feature>
<dbReference type="EMBL" id="PXYT01000045">
    <property type="protein sequence ID" value="PSR25988.1"/>
    <property type="molecule type" value="Genomic_DNA"/>
</dbReference>
<feature type="transmembrane region" description="Helical" evidence="6">
    <location>
        <begin position="453"/>
        <end position="475"/>
    </location>
</feature>
<feature type="transmembrane region" description="Helical" evidence="6">
    <location>
        <begin position="387"/>
        <end position="406"/>
    </location>
</feature>
<dbReference type="Pfam" id="PF02133">
    <property type="entry name" value="Transp_cyt_pur"/>
    <property type="match status" value="1"/>
</dbReference>
<feature type="transmembrane region" description="Helical" evidence="6">
    <location>
        <begin position="194"/>
        <end position="211"/>
    </location>
</feature>
<reference evidence="7 8" key="1">
    <citation type="journal article" date="2014" name="BMC Genomics">
        <title>Comparison of environmental and isolate Sulfobacillus genomes reveals diverse carbon, sulfur, nitrogen, and hydrogen metabolisms.</title>
        <authorList>
            <person name="Justice N.B."/>
            <person name="Norman A."/>
            <person name="Brown C.T."/>
            <person name="Singh A."/>
            <person name="Thomas B.C."/>
            <person name="Banfield J.F."/>
        </authorList>
    </citation>
    <scope>NUCLEOTIDE SEQUENCE [LARGE SCALE GENOMIC DNA]</scope>
    <source>
        <strain evidence="7">AMDSBA1</strain>
    </source>
</reference>
<feature type="transmembrane region" description="Helical" evidence="6">
    <location>
        <begin position="156"/>
        <end position="182"/>
    </location>
</feature>
<dbReference type="Proteomes" id="UP000242699">
    <property type="component" value="Unassembled WGS sequence"/>
</dbReference>
<keyword evidence="4 6" id="KW-1133">Transmembrane helix</keyword>
<evidence type="ECO:0000256" key="3">
    <source>
        <dbReference type="ARBA" id="ARBA00022692"/>
    </source>
</evidence>
<dbReference type="AlphaFoldDB" id="A0A2T2WUR9"/>
<feature type="transmembrane region" description="Helical" evidence="6">
    <location>
        <begin position="38"/>
        <end position="56"/>
    </location>
</feature>
<comment type="similarity">
    <text evidence="2">Belongs to the purine-cytosine permease (2.A.39) family.</text>
</comment>
<evidence type="ECO:0000256" key="2">
    <source>
        <dbReference type="ARBA" id="ARBA00008974"/>
    </source>
</evidence>
<dbReference type="InterPro" id="IPR045225">
    <property type="entry name" value="Uracil/uridine/allantoin_perm"/>
</dbReference>
<sequence length="491" mass="53645">MAEYEGPAAAYNPGDNADLIRFNQDIAPTTDEQKTWTFYNYLSLWIGLAHNIPTYLMAGGFIALGLSWWQAILTVLVGNLIVLVPILLNSHPGTKYGIPFPVYARASFGVVGAGIPALLRALVAAGWFGIETAIGGQAIQTFLLVLIPSWSRISNAFTFVGMNFGGWVGFMIFWFLNIWIIFHGIQAVRRFEAWAGPAVLALGLGLLIWAYTAAHGFGPIIAQPAKVHGSALWAVIIPSLTGVVGFWATLSLNIPDFTRFAKSQKAQSWGQTLGLPATMTIFSAIGVLVTSATVVVFHHAISDPVVLLGHFHNPLVLLISMAAVVVATLSVNVAANIVSPAYDFIQLFPKHLNFRRGGVLTGILGIVMVPWLLISNPHIYIFSWLDVYSGFLGPVAAILIADYWVFRRRTLEVLQLYERTGQYFYTRGYNVLAVWALLAGIVVSLIGRVVPSLAWLFDYSWFVGFAVAFAVYLILMGRRTAVSQPSQAPSL</sequence>
<keyword evidence="5 6" id="KW-0472">Membrane</keyword>